<dbReference type="KEGG" id="mamo:A6B35_22415"/>
<feature type="domain" description="GST C-terminal" evidence="5">
    <location>
        <begin position="109"/>
        <end position="241"/>
    </location>
</feature>
<evidence type="ECO:0000259" key="4">
    <source>
        <dbReference type="PROSITE" id="PS50404"/>
    </source>
</evidence>
<dbReference type="InterPro" id="IPR040079">
    <property type="entry name" value="Glutathione_S-Trfase"/>
</dbReference>
<dbReference type="Gene3D" id="3.40.30.10">
    <property type="entry name" value="Glutaredoxin"/>
    <property type="match status" value="1"/>
</dbReference>
<dbReference type="InterPro" id="IPR004045">
    <property type="entry name" value="Glutathione_S-Trfase_N"/>
</dbReference>
<name>G6YGY1_9HYPH</name>
<evidence type="ECO:0000313" key="6">
    <source>
        <dbReference type="EMBL" id="EHH08511.1"/>
    </source>
</evidence>
<dbReference type="PROSITE" id="PS50404">
    <property type="entry name" value="GST_NTER"/>
    <property type="match status" value="1"/>
</dbReference>
<comment type="catalytic activity">
    <reaction evidence="3">
        <text>RX + glutathione = an S-substituted glutathione + a halide anion + H(+)</text>
        <dbReference type="Rhea" id="RHEA:16437"/>
        <dbReference type="ChEBI" id="CHEBI:15378"/>
        <dbReference type="ChEBI" id="CHEBI:16042"/>
        <dbReference type="ChEBI" id="CHEBI:17792"/>
        <dbReference type="ChEBI" id="CHEBI:57925"/>
        <dbReference type="ChEBI" id="CHEBI:90779"/>
        <dbReference type="EC" id="2.5.1.18"/>
    </reaction>
</comment>
<dbReference type="Pfam" id="PF13410">
    <property type="entry name" value="GST_C_2"/>
    <property type="match status" value="1"/>
</dbReference>
<dbReference type="PROSITE" id="PS50405">
    <property type="entry name" value="GST_CTER"/>
    <property type="match status" value="1"/>
</dbReference>
<accession>G6YGY1</accession>
<dbReference type="AlphaFoldDB" id="G6YGY1"/>
<dbReference type="Gene3D" id="1.20.1050.10">
    <property type="match status" value="1"/>
</dbReference>
<evidence type="ECO:0000256" key="3">
    <source>
        <dbReference type="ARBA" id="ARBA00047960"/>
    </source>
</evidence>
<dbReference type="InterPro" id="IPR036282">
    <property type="entry name" value="Glutathione-S-Trfase_C_sf"/>
</dbReference>
<dbReference type="GO" id="GO:0004364">
    <property type="term" value="F:glutathione transferase activity"/>
    <property type="evidence" value="ECO:0007669"/>
    <property type="project" value="UniProtKB-EC"/>
</dbReference>
<evidence type="ECO:0000256" key="1">
    <source>
        <dbReference type="ARBA" id="ARBA00012452"/>
    </source>
</evidence>
<dbReference type="PANTHER" id="PTHR43968">
    <property type="match status" value="1"/>
</dbReference>
<keyword evidence="7" id="KW-1185">Reference proteome</keyword>
<dbReference type="InterPro" id="IPR045073">
    <property type="entry name" value="Omega/Tau-like"/>
</dbReference>
<dbReference type="InterPro" id="IPR036249">
    <property type="entry name" value="Thioredoxin-like_sf"/>
</dbReference>
<dbReference type="GO" id="GO:0005737">
    <property type="term" value="C:cytoplasm"/>
    <property type="evidence" value="ECO:0007669"/>
    <property type="project" value="TreeGrafter"/>
</dbReference>
<gene>
    <name evidence="6" type="ORF">MEA186_26219</name>
</gene>
<keyword evidence="2 6" id="KW-0808">Transferase</keyword>
<dbReference type="EC" id="2.5.1.18" evidence="1"/>
<evidence type="ECO:0000259" key="5">
    <source>
        <dbReference type="PROSITE" id="PS50405"/>
    </source>
</evidence>
<dbReference type="PANTHER" id="PTHR43968:SF6">
    <property type="entry name" value="GLUTATHIONE S-TRANSFERASE OMEGA"/>
    <property type="match status" value="1"/>
</dbReference>
<dbReference type="SUPFAM" id="SSF52833">
    <property type="entry name" value="Thioredoxin-like"/>
    <property type="match status" value="1"/>
</dbReference>
<dbReference type="SFLD" id="SFLDG00358">
    <property type="entry name" value="Main_(cytGST)"/>
    <property type="match status" value="1"/>
</dbReference>
<evidence type="ECO:0000313" key="7">
    <source>
        <dbReference type="Proteomes" id="UP000002949"/>
    </source>
</evidence>
<dbReference type="SFLD" id="SFLDS00019">
    <property type="entry name" value="Glutathione_Transferase_(cytos"/>
    <property type="match status" value="1"/>
</dbReference>
<proteinExistence type="predicted"/>
<dbReference type="SUPFAM" id="SSF47616">
    <property type="entry name" value="GST C-terminal domain-like"/>
    <property type="match status" value="1"/>
</dbReference>
<dbReference type="InterPro" id="IPR050983">
    <property type="entry name" value="GST_Omega/HSP26"/>
</dbReference>
<dbReference type="STRING" id="1082933.A6B35_22415"/>
<dbReference type="EMBL" id="AGSN01000181">
    <property type="protein sequence ID" value="EHH08511.1"/>
    <property type="molecule type" value="Genomic_DNA"/>
</dbReference>
<dbReference type="Pfam" id="PF13409">
    <property type="entry name" value="GST_N_2"/>
    <property type="match status" value="1"/>
</dbReference>
<dbReference type="Proteomes" id="UP000002949">
    <property type="component" value="Unassembled WGS sequence"/>
</dbReference>
<dbReference type="eggNOG" id="COG0625">
    <property type="taxonomic scope" value="Bacteria"/>
</dbReference>
<dbReference type="SFLD" id="SFLDG01152">
    <property type="entry name" value="Main.3:_Omega-_and_Tau-like"/>
    <property type="match status" value="1"/>
</dbReference>
<protein>
    <recommendedName>
        <fullName evidence="1">glutathione transferase</fullName>
        <ecNumber evidence="1">2.5.1.18</ecNumber>
    </recommendedName>
</protein>
<feature type="domain" description="GST N-terminal" evidence="4">
    <location>
        <begin position="23"/>
        <end position="105"/>
    </location>
</feature>
<evidence type="ECO:0000256" key="2">
    <source>
        <dbReference type="ARBA" id="ARBA00022679"/>
    </source>
</evidence>
<dbReference type="RefSeq" id="WP_006204988.1">
    <property type="nucleotide sequence ID" value="NZ_AGSN01000181.1"/>
</dbReference>
<dbReference type="InterPro" id="IPR010987">
    <property type="entry name" value="Glutathione-S-Trfase_C-like"/>
</dbReference>
<sequence>MKREIRKITDIPDTGGLIDRTTDKLILVSHHLCPYVQRAAISLAEKGVPFERITIDLANKPAWFEAISPLGKVPLLRVRQNGQETVIFESAVILEFLEETEANPLHPADPYARARHRAWIEFGSAILNAVGRFYSAAGEAAFRAESEGLAAMFDRIETELADRTSPGPWFAGERLSLVDTVYGPIFRYFDVFDRIGDFGILGGKPLVRAWRKALSERHSVRDAVASDYPLRLHAFLQAKGSHLSELILRSDQATSLPLARSA</sequence>
<reference evidence="6 7" key="1">
    <citation type="journal article" date="2012" name="J. Bacteriol.">
        <title>Draft Genome Sequence of Plant Growth-Promoting Rhizobium Mesorhizobium amorphae, Isolated from Zinc-Lead Mine Tailings.</title>
        <authorList>
            <person name="Hao X."/>
            <person name="Lin Y."/>
            <person name="Johnstone L."/>
            <person name="Baltrus D.A."/>
            <person name="Miller S.J."/>
            <person name="Wei G."/>
            <person name="Rensing C."/>
        </authorList>
    </citation>
    <scope>NUCLEOTIDE SEQUENCE [LARGE SCALE GENOMIC DNA]</scope>
    <source>
        <strain evidence="6 7">CCNWGS0123</strain>
    </source>
</reference>
<organism evidence="6 7">
    <name type="scientific">Mesorhizobium amorphae CCNWGS0123</name>
    <dbReference type="NCBI Taxonomy" id="1082933"/>
    <lineage>
        <taxon>Bacteria</taxon>
        <taxon>Pseudomonadati</taxon>
        <taxon>Pseudomonadota</taxon>
        <taxon>Alphaproteobacteria</taxon>
        <taxon>Hyphomicrobiales</taxon>
        <taxon>Phyllobacteriaceae</taxon>
        <taxon>Mesorhizobium</taxon>
    </lineage>
</organism>
<dbReference type="OrthoDB" id="9813092at2"/>